<dbReference type="NCBIfam" id="TIGR01777">
    <property type="entry name" value="yfcH"/>
    <property type="match status" value="1"/>
</dbReference>
<feature type="domain" description="NAD-dependent epimerase/dehydratase" evidence="2">
    <location>
        <begin position="3"/>
        <end position="217"/>
    </location>
</feature>
<organism evidence="4 5">
    <name type="scientific">Bisbaumannia pacifica</name>
    <dbReference type="NCBI Taxonomy" id="77098"/>
    <lineage>
        <taxon>Bacteria</taxon>
        <taxon>Pseudomonadati</taxon>
        <taxon>Pseudomonadota</taxon>
        <taxon>Gammaproteobacteria</taxon>
        <taxon>Oceanospirillales</taxon>
        <taxon>Halomonadaceae</taxon>
        <taxon>Bisbaumannia</taxon>
    </lineage>
</organism>
<dbReference type="InterPro" id="IPR013549">
    <property type="entry name" value="DUF1731"/>
</dbReference>
<dbReference type="SUPFAM" id="SSF51735">
    <property type="entry name" value="NAD(P)-binding Rossmann-fold domains"/>
    <property type="match status" value="1"/>
</dbReference>
<accession>A0A510X9K1</accession>
<dbReference type="CDD" id="cd05242">
    <property type="entry name" value="SDR_a8"/>
    <property type="match status" value="1"/>
</dbReference>
<name>A0A510X9K1_9GAMM</name>
<dbReference type="Pfam" id="PF08338">
    <property type="entry name" value="DUF1731"/>
    <property type="match status" value="1"/>
</dbReference>
<protein>
    <submittedName>
        <fullName evidence="4">Epimerase</fullName>
    </submittedName>
</protein>
<dbReference type="PANTHER" id="PTHR11092">
    <property type="entry name" value="SUGAR NUCLEOTIDE EPIMERASE RELATED"/>
    <property type="match status" value="1"/>
</dbReference>
<evidence type="ECO:0000256" key="1">
    <source>
        <dbReference type="ARBA" id="ARBA00009353"/>
    </source>
</evidence>
<comment type="caution">
    <text evidence="4">The sequence shown here is derived from an EMBL/GenBank/DDBJ whole genome shotgun (WGS) entry which is preliminary data.</text>
</comment>
<evidence type="ECO:0000259" key="2">
    <source>
        <dbReference type="Pfam" id="PF01370"/>
    </source>
</evidence>
<dbReference type="InterPro" id="IPR036291">
    <property type="entry name" value="NAD(P)-bd_dom_sf"/>
</dbReference>
<evidence type="ECO:0000313" key="4">
    <source>
        <dbReference type="EMBL" id="GEK48074.1"/>
    </source>
</evidence>
<comment type="similarity">
    <text evidence="1">Belongs to the NAD(P)-dependent epimerase/dehydratase family. SDR39U1 subfamily.</text>
</comment>
<sequence length="300" mass="33212">MRILVTGGSGFVGRPLCRRLIEAGHEVWVVSRDPQAARRVLPEEVRVIARVAEAEAARPEGMINLAGESIAGKRWSEAQKTRLVDSRLTITRELVALCQRLVEQQAAPRVLVSGSAMGFYGDQGDVRVDEQTPPHDEFAHRLCRQWEDAARQAEPLGVRVALLRTGLVLDRDGGSLAKMLPPFRLGLGGRFGDGRQFMPWIHRLDLVRAIEFLLTREELSGPFNGSAPTPVRNATFTRLLARQLKRPAIFPAPAWVLRLALGEMADLLLTGADMRPDRLEAAGFTFEYPTLDRALAEILG</sequence>
<dbReference type="RefSeq" id="WP_146803413.1">
    <property type="nucleotide sequence ID" value="NZ_BJUK01000027.1"/>
</dbReference>
<dbReference type="AlphaFoldDB" id="A0A510X9K1"/>
<dbReference type="Proteomes" id="UP000321275">
    <property type="component" value="Unassembled WGS sequence"/>
</dbReference>
<keyword evidence="5" id="KW-1185">Reference proteome</keyword>
<gene>
    <name evidence="4" type="primary">sulA</name>
    <name evidence="4" type="ORF">HPA02_23570</name>
</gene>
<dbReference type="Pfam" id="PF01370">
    <property type="entry name" value="Epimerase"/>
    <property type="match status" value="1"/>
</dbReference>
<dbReference type="InterPro" id="IPR010099">
    <property type="entry name" value="SDR39U1"/>
</dbReference>
<dbReference type="InterPro" id="IPR001509">
    <property type="entry name" value="Epimerase_deHydtase"/>
</dbReference>
<evidence type="ECO:0000313" key="5">
    <source>
        <dbReference type="Proteomes" id="UP000321275"/>
    </source>
</evidence>
<feature type="domain" description="DUF1731" evidence="3">
    <location>
        <begin position="252"/>
        <end position="298"/>
    </location>
</feature>
<proteinExistence type="inferred from homology"/>
<dbReference type="EMBL" id="BJUK01000027">
    <property type="protein sequence ID" value="GEK48074.1"/>
    <property type="molecule type" value="Genomic_DNA"/>
</dbReference>
<evidence type="ECO:0000259" key="3">
    <source>
        <dbReference type="Pfam" id="PF08338"/>
    </source>
</evidence>
<dbReference type="OrthoDB" id="9801773at2"/>
<reference evidence="4 5" key="1">
    <citation type="submission" date="2019-07" db="EMBL/GenBank/DDBJ databases">
        <title>Whole genome shotgun sequence of Halomonas pacifica NBRC 102220.</title>
        <authorList>
            <person name="Hosoyama A."/>
            <person name="Uohara A."/>
            <person name="Ohji S."/>
            <person name="Ichikawa N."/>
        </authorList>
    </citation>
    <scope>NUCLEOTIDE SEQUENCE [LARGE SCALE GENOMIC DNA]</scope>
    <source>
        <strain evidence="4 5">NBRC 102220</strain>
    </source>
</reference>
<dbReference type="PANTHER" id="PTHR11092:SF0">
    <property type="entry name" value="EPIMERASE FAMILY PROTEIN SDR39U1"/>
    <property type="match status" value="1"/>
</dbReference>
<dbReference type="Gene3D" id="3.40.50.720">
    <property type="entry name" value="NAD(P)-binding Rossmann-like Domain"/>
    <property type="match status" value="1"/>
</dbReference>